<feature type="compositionally biased region" description="Basic and acidic residues" evidence="3">
    <location>
        <begin position="396"/>
        <end position="412"/>
    </location>
</feature>
<dbReference type="InterPro" id="IPR033756">
    <property type="entry name" value="YlxH/NBP35"/>
</dbReference>
<dbReference type="GO" id="GO:0005524">
    <property type="term" value="F:ATP binding"/>
    <property type="evidence" value="ECO:0007669"/>
    <property type="project" value="TreeGrafter"/>
</dbReference>
<dbReference type="InterPro" id="IPR027417">
    <property type="entry name" value="P-loop_NTPase"/>
</dbReference>
<evidence type="ECO:0000313" key="5">
    <source>
        <dbReference type="Proteomes" id="UP000236584"/>
    </source>
</evidence>
<name>A0A2I8VH16_9EURY</name>
<feature type="compositionally biased region" description="Basic and acidic residues" evidence="3">
    <location>
        <begin position="245"/>
        <end position="260"/>
    </location>
</feature>
<dbReference type="PANTHER" id="PTHR43384">
    <property type="entry name" value="SEPTUM SITE-DETERMINING PROTEIN MIND HOMOLOG, CHLOROPLASTIC-RELATED"/>
    <property type="match status" value="1"/>
</dbReference>
<dbReference type="GO" id="GO:0016887">
    <property type="term" value="F:ATP hydrolysis activity"/>
    <property type="evidence" value="ECO:0007669"/>
    <property type="project" value="TreeGrafter"/>
</dbReference>
<evidence type="ECO:0000313" key="4">
    <source>
        <dbReference type="EMBL" id="AUV81184.1"/>
    </source>
</evidence>
<dbReference type="GO" id="GO:0005829">
    <property type="term" value="C:cytosol"/>
    <property type="evidence" value="ECO:0007669"/>
    <property type="project" value="TreeGrafter"/>
</dbReference>
<feature type="compositionally biased region" description="Basic and acidic residues" evidence="3">
    <location>
        <begin position="460"/>
        <end position="473"/>
    </location>
</feature>
<feature type="compositionally biased region" description="Acidic residues" evidence="3">
    <location>
        <begin position="290"/>
        <end position="301"/>
    </location>
</feature>
<dbReference type="InterPro" id="IPR050625">
    <property type="entry name" value="ParA/MinD_ATPase"/>
</dbReference>
<dbReference type="AlphaFoldDB" id="A0A2I8VH16"/>
<dbReference type="PANTHER" id="PTHR43384:SF10">
    <property type="entry name" value="ATPASE INVOLVED IN CHROMOSOME PARTITIONING, PARA_MIND FAMILY"/>
    <property type="match status" value="1"/>
</dbReference>
<dbReference type="GeneID" id="35591527"/>
<sequence>MAGGTVLAIAGAKGGVGKTTTSINLSAVLATHGRSVALVELDLAMANVCDFLDLDARLEHGRDPTLHEVLADAASLADATYEAPGGFDVVPSGTTLQGFANADLDATGDVVRELRDAYDVVILDTGGGLGTETILPLSLADETVLVSSPRVASVRDTKKTRDLVRHVGGTAAGVVFVKSGSGRSPGVDRIADFLSVELLGHVPEDSAVASAQDTGRPVVVAREDSDAAKAYRALGSRVHERIGTIKATRARDEAENRTSEETEDETDEDVRLSTDDESDDAGEFSFVEGGAEDDRDPEPTEAGETPSDGATATATPTEADTASAGRDTTKVASEAEATETAADQSTGESRRHEGDDDTTPGRRTVEYVGRAGTARTRADVTDDAVGGGAGATDDEIAARLESIEGDGAHEPEPEPEETGTEPEQPEEPTDQRTTETTETTESQSTADDSWQSKGSATKQFIDRAIDLVDRRSD</sequence>
<dbReference type="EMBL" id="CP026309">
    <property type="protein sequence ID" value="AUV81184.1"/>
    <property type="molecule type" value="Genomic_DNA"/>
</dbReference>
<reference evidence="4 5" key="1">
    <citation type="submission" date="2018-01" db="EMBL/GenBank/DDBJ databases">
        <title>Complete genome sequence of Salinigranum rubrum GX10T, an extremely halophilic archaeon isolated from a marine solar saltern.</title>
        <authorList>
            <person name="Han S."/>
        </authorList>
    </citation>
    <scope>NUCLEOTIDE SEQUENCE [LARGE SCALE GENOMIC DNA]</scope>
    <source>
        <strain evidence="4 5">GX10</strain>
    </source>
</reference>
<evidence type="ECO:0000256" key="2">
    <source>
        <dbReference type="ARBA" id="ARBA00022840"/>
    </source>
</evidence>
<dbReference type="GO" id="GO:0051782">
    <property type="term" value="P:negative regulation of cell division"/>
    <property type="evidence" value="ECO:0007669"/>
    <property type="project" value="TreeGrafter"/>
</dbReference>
<feature type="compositionally biased region" description="Basic and acidic residues" evidence="3">
    <location>
        <begin position="348"/>
        <end position="365"/>
    </location>
</feature>
<dbReference type="Proteomes" id="UP000236584">
    <property type="component" value="Chromosome"/>
</dbReference>
<dbReference type="OrthoDB" id="31168at2157"/>
<keyword evidence="2" id="KW-0067">ATP-binding</keyword>
<accession>A0A2I8VH16</accession>
<evidence type="ECO:0000256" key="3">
    <source>
        <dbReference type="SAM" id="MobiDB-lite"/>
    </source>
</evidence>
<gene>
    <name evidence="4" type="ORF">C2R22_05515</name>
</gene>
<proteinExistence type="predicted"/>
<feature type="compositionally biased region" description="Low complexity" evidence="3">
    <location>
        <begin position="310"/>
        <end position="342"/>
    </location>
</feature>
<dbReference type="SUPFAM" id="SSF52540">
    <property type="entry name" value="P-loop containing nucleoside triphosphate hydrolases"/>
    <property type="match status" value="1"/>
</dbReference>
<protein>
    <submittedName>
        <fullName evidence="4">Uncharacterized protein</fullName>
    </submittedName>
</protein>
<organism evidence="4 5">
    <name type="scientific">Salinigranum rubrum</name>
    <dbReference type="NCBI Taxonomy" id="755307"/>
    <lineage>
        <taxon>Archaea</taxon>
        <taxon>Methanobacteriati</taxon>
        <taxon>Methanobacteriota</taxon>
        <taxon>Stenosarchaea group</taxon>
        <taxon>Halobacteria</taxon>
        <taxon>Halobacteriales</taxon>
        <taxon>Haloferacaceae</taxon>
        <taxon>Salinigranum</taxon>
    </lineage>
</organism>
<keyword evidence="1" id="KW-0547">Nucleotide-binding</keyword>
<evidence type="ECO:0000256" key="1">
    <source>
        <dbReference type="ARBA" id="ARBA00022741"/>
    </source>
</evidence>
<dbReference type="Pfam" id="PF10609">
    <property type="entry name" value="ParA"/>
    <property type="match status" value="1"/>
</dbReference>
<dbReference type="KEGG" id="srub:C2R22_05515"/>
<feature type="compositionally biased region" description="Polar residues" evidence="3">
    <location>
        <begin position="442"/>
        <end position="458"/>
    </location>
</feature>
<keyword evidence="5" id="KW-1185">Reference proteome</keyword>
<feature type="region of interest" description="Disordered" evidence="3">
    <location>
        <begin position="245"/>
        <end position="473"/>
    </location>
</feature>
<dbReference type="RefSeq" id="WP_103424872.1">
    <property type="nucleotide sequence ID" value="NZ_CP026309.1"/>
</dbReference>
<feature type="compositionally biased region" description="Acidic residues" evidence="3">
    <location>
        <begin position="413"/>
        <end position="428"/>
    </location>
</feature>
<dbReference type="GO" id="GO:0009898">
    <property type="term" value="C:cytoplasmic side of plasma membrane"/>
    <property type="evidence" value="ECO:0007669"/>
    <property type="project" value="TreeGrafter"/>
</dbReference>
<dbReference type="Gene3D" id="3.40.50.300">
    <property type="entry name" value="P-loop containing nucleotide triphosphate hydrolases"/>
    <property type="match status" value="1"/>
</dbReference>